<dbReference type="Proteomes" id="UP000708148">
    <property type="component" value="Unassembled WGS sequence"/>
</dbReference>
<sequence length="573" mass="62818">MAFAAQAALADAYSLTIVTDKGVSITAPQEWGRRLAQAGIDNVRIRGGRAGDQADIEETPLSSGTLYRITGVLTSGGKLTLPGESFTIGQTAKLRDYLDRVLADGGQAITAQRGQYGLTKEQFEHAFTELGRPIPISTKGQPLRAIVDKLSSDTGLVVAVDPLVSATFARLECRDELQSLSYGCGLAIALKAEGLALAPEKPRGEPVRVVVRLASDLKERWPIGWPTKARGTELAPKMFEKINVEIDGFSLQEAVDAIGPRIEMPVLWDHAAMDAKRIDPAAVQVKLPPASMAYHRILSRLLFQARLRGEVRVDESGTIFYWIYSPMADTQLIPQQWALPEAIRNRLGDEVGRQRAMVHDGHLLLVLHAPPAPDQDAREGRFFWRAPTGEWRPQALHHGETAIGELIDEYDKLLDRIDADEDVAQSAAAYFDLLTLLNPLVRASHNLHQTLQQAREELPDVRQLILLRDRAYGTARRAELLQADARNTLDFVIARRAEEQADSSRRQARAAHRLNVLAALTFPLLTLCAVFGANLEHGLEQWDAAATAPTPMLAVVGAGLLLGAVLVGYVTRK</sequence>
<name>A0A8S1IJQ1_9CHLO</name>
<keyword evidence="1" id="KW-0812">Transmembrane</keyword>
<keyword evidence="3" id="KW-1185">Reference proteome</keyword>
<dbReference type="OrthoDB" id="10636271at2759"/>
<gene>
    <name evidence="2" type="ORF">OSTQU699_LOCUS208</name>
</gene>
<dbReference type="AlphaFoldDB" id="A0A8S1IJQ1"/>
<organism evidence="2 3">
    <name type="scientific">Ostreobium quekettii</name>
    <dbReference type="NCBI Taxonomy" id="121088"/>
    <lineage>
        <taxon>Eukaryota</taxon>
        <taxon>Viridiplantae</taxon>
        <taxon>Chlorophyta</taxon>
        <taxon>core chlorophytes</taxon>
        <taxon>Ulvophyceae</taxon>
        <taxon>TCBD clade</taxon>
        <taxon>Bryopsidales</taxon>
        <taxon>Ostreobineae</taxon>
        <taxon>Ostreobiaceae</taxon>
        <taxon>Ostreobium</taxon>
    </lineage>
</organism>
<evidence type="ECO:0000256" key="1">
    <source>
        <dbReference type="SAM" id="Phobius"/>
    </source>
</evidence>
<comment type="caution">
    <text evidence="2">The sequence shown here is derived from an EMBL/GenBank/DDBJ whole genome shotgun (WGS) entry which is preliminary data.</text>
</comment>
<proteinExistence type="predicted"/>
<reference evidence="2" key="1">
    <citation type="submission" date="2020-12" db="EMBL/GenBank/DDBJ databases">
        <authorList>
            <person name="Iha C."/>
        </authorList>
    </citation>
    <scope>NUCLEOTIDE SEQUENCE</scope>
</reference>
<evidence type="ECO:0000313" key="2">
    <source>
        <dbReference type="EMBL" id="CAD7694847.1"/>
    </source>
</evidence>
<keyword evidence="1" id="KW-1133">Transmembrane helix</keyword>
<feature type="transmembrane region" description="Helical" evidence="1">
    <location>
        <begin position="552"/>
        <end position="571"/>
    </location>
</feature>
<keyword evidence="1" id="KW-0472">Membrane</keyword>
<accession>A0A8S1IJQ1</accession>
<dbReference type="EMBL" id="CAJHUC010000279">
    <property type="protein sequence ID" value="CAD7694847.1"/>
    <property type="molecule type" value="Genomic_DNA"/>
</dbReference>
<feature type="transmembrane region" description="Helical" evidence="1">
    <location>
        <begin position="514"/>
        <end position="532"/>
    </location>
</feature>
<evidence type="ECO:0000313" key="3">
    <source>
        <dbReference type="Proteomes" id="UP000708148"/>
    </source>
</evidence>
<protein>
    <submittedName>
        <fullName evidence="2">Uncharacterized protein</fullName>
    </submittedName>
</protein>